<reference evidence="1" key="1">
    <citation type="submission" date="2020-10" db="EMBL/GenBank/DDBJ databases">
        <authorList>
            <person name="Castelo-Branco R."/>
            <person name="Eusebio N."/>
            <person name="Adriana R."/>
            <person name="Vieira A."/>
            <person name="Brugerolle De Fraissinette N."/>
            <person name="Rezende De Castro R."/>
            <person name="Schneider M.P."/>
            <person name="Vasconcelos V."/>
            <person name="Leao P.N."/>
        </authorList>
    </citation>
    <scope>NUCLEOTIDE SEQUENCE</scope>
    <source>
        <strain evidence="1">LEGE 07157</strain>
    </source>
</reference>
<accession>A0A8J7ITL8</accession>
<sequence length="78" mass="8805">MSNSIEIRVKQLPKLDISWGGNRPPALSVLVSYGEEKSQQSSTYLIAALPTLHRLIELSPGGLRRIKNWRRNIHQIAT</sequence>
<comment type="caution">
    <text evidence="1">The sequence shown here is derived from an EMBL/GenBank/DDBJ whole genome shotgun (WGS) entry which is preliminary data.</text>
</comment>
<evidence type="ECO:0000313" key="2">
    <source>
        <dbReference type="Proteomes" id="UP000654482"/>
    </source>
</evidence>
<gene>
    <name evidence="1" type="ORF">IQ249_13625</name>
</gene>
<dbReference type="EMBL" id="JADEWZ010000019">
    <property type="protein sequence ID" value="MBE9116942.1"/>
    <property type="molecule type" value="Genomic_DNA"/>
</dbReference>
<proteinExistence type="predicted"/>
<name>A0A8J7ITL8_9CYAN</name>
<evidence type="ECO:0000313" key="1">
    <source>
        <dbReference type="EMBL" id="MBE9116942.1"/>
    </source>
</evidence>
<dbReference type="Proteomes" id="UP000654482">
    <property type="component" value="Unassembled WGS sequence"/>
</dbReference>
<keyword evidence="2" id="KW-1185">Reference proteome</keyword>
<dbReference type="AlphaFoldDB" id="A0A8J7ITL8"/>
<protein>
    <submittedName>
        <fullName evidence="1">Uncharacterized protein</fullName>
    </submittedName>
</protein>
<organism evidence="1 2">
    <name type="scientific">Lusitaniella coriacea LEGE 07157</name>
    <dbReference type="NCBI Taxonomy" id="945747"/>
    <lineage>
        <taxon>Bacteria</taxon>
        <taxon>Bacillati</taxon>
        <taxon>Cyanobacteriota</taxon>
        <taxon>Cyanophyceae</taxon>
        <taxon>Spirulinales</taxon>
        <taxon>Lusitaniellaceae</taxon>
        <taxon>Lusitaniella</taxon>
    </lineage>
</organism>